<dbReference type="InterPro" id="IPR036259">
    <property type="entry name" value="MFS_trans_sf"/>
</dbReference>
<accession>A0A5M9JUX9</accession>
<feature type="transmembrane region" description="Helical" evidence="2">
    <location>
        <begin position="74"/>
        <end position="100"/>
    </location>
</feature>
<dbReference type="PANTHER" id="PTHR11360:SF287">
    <property type="entry name" value="MFS MONOCARBOXYLATE TRANSPORTER"/>
    <property type="match status" value="1"/>
</dbReference>
<comment type="caution">
    <text evidence="3">The sequence shown here is derived from an EMBL/GenBank/DDBJ whole genome shotgun (WGS) entry which is preliminary data.</text>
</comment>
<reference evidence="3 4" key="1">
    <citation type="submission" date="2019-06" db="EMBL/GenBank/DDBJ databases">
        <title>Genome Sequence of the Brown Rot Fungal Pathogen Monilinia fructicola.</title>
        <authorList>
            <person name="De Miccolis Angelini R.M."/>
            <person name="Landi L."/>
            <person name="Abate D."/>
            <person name="Pollastro S."/>
            <person name="Romanazzi G."/>
            <person name="Faretra F."/>
        </authorList>
    </citation>
    <scope>NUCLEOTIDE SEQUENCE [LARGE SCALE GENOMIC DNA]</scope>
    <source>
        <strain evidence="3 4">Mfrc123</strain>
    </source>
</reference>
<dbReference type="PANTHER" id="PTHR11360">
    <property type="entry name" value="MONOCARBOXYLATE TRANSPORTER"/>
    <property type="match status" value="1"/>
</dbReference>
<evidence type="ECO:0000256" key="2">
    <source>
        <dbReference type="SAM" id="Phobius"/>
    </source>
</evidence>
<organism evidence="3 4">
    <name type="scientific">Monilinia fructicola</name>
    <name type="common">Brown rot fungus</name>
    <name type="synonym">Ciboria fructicola</name>
    <dbReference type="NCBI Taxonomy" id="38448"/>
    <lineage>
        <taxon>Eukaryota</taxon>
        <taxon>Fungi</taxon>
        <taxon>Dikarya</taxon>
        <taxon>Ascomycota</taxon>
        <taxon>Pezizomycotina</taxon>
        <taxon>Leotiomycetes</taxon>
        <taxon>Helotiales</taxon>
        <taxon>Sclerotiniaceae</taxon>
        <taxon>Monilinia</taxon>
    </lineage>
</organism>
<dbReference type="AlphaFoldDB" id="A0A5M9JUX9"/>
<dbReference type="EMBL" id="VICG01000005">
    <property type="protein sequence ID" value="KAA8571582.1"/>
    <property type="molecule type" value="Genomic_DNA"/>
</dbReference>
<name>A0A5M9JUX9_MONFR</name>
<proteinExistence type="predicted"/>
<gene>
    <name evidence="3" type="ORF">EYC84_001579</name>
</gene>
<evidence type="ECO:0000313" key="3">
    <source>
        <dbReference type="EMBL" id="KAA8571582.1"/>
    </source>
</evidence>
<protein>
    <recommendedName>
        <fullName evidence="5">Major facilitator superfamily (MFS) profile domain-containing protein</fullName>
    </recommendedName>
</protein>
<dbReference type="SUPFAM" id="SSF103473">
    <property type="entry name" value="MFS general substrate transporter"/>
    <property type="match status" value="1"/>
</dbReference>
<dbReference type="InterPro" id="IPR050327">
    <property type="entry name" value="Proton-linked_MCT"/>
</dbReference>
<keyword evidence="2" id="KW-0812">Transmembrane</keyword>
<evidence type="ECO:0008006" key="5">
    <source>
        <dbReference type="Google" id="ProtNLM"/>
    </source>
</evidence>
<keyword evidence="2" id="KW-0472">Membrane</keyword>
<evidence type="ECO:0000256" key="1">
    <source>
        <dbReference type="SAM" id="MobiDB-lite"/>
    </source>
</evidence>
<feature type="region of interest" description="Disordered" evidence="1">
    <location>
        <begin position="213"/>
        <end position="240"/>
    </location>
</feature>
<feature type="transmembrane region" description="Helical" evidence="2">
    <location>
        <begin position="112"/>
        <end position="133"/>
    </location>
</feature>
<feature type="transmembrane region" description="Helical" evidence="2">
    <location>
        <begin position="145"/>
        <end position="177"/>
    </location>
</feature>
<keyword evidence="4" id="KW-1185">Reference proteome</keyword>
<keyword evidence="2" id="KW-1133">Transmembrane helix</keyword>
<evidence type="ECO:0000313" key="4">
    <source>
        <dbReference type="Proteomes" id="UP000322873"/>
    </source>
</evidence>
<feature type="compositionally biased region" description="Low complexity" evidence="1">
    <location>
        <begin position="222"/>
        <end position="235"/>
    </location>
</feature>
<dbReference type="VEuPathDB" id="FungiDB:MFRU_016g00820"/>
<dbReference type="Proteomes" id="UP000322873">
    <property type="component" value="Unassembled WGS sequence"/>
</dbReference>
<sequence>MTLHTSNPPHHNDPVSETPSTIPVELQLWNDIDHEPSQAKGHPHVYAQSKDLESGNATDVELLPVDGGPAAWKLLIAAFIFEAILWGFPISFGVFQDYYFTLPRFSASKSKIALIGTISQGLCYLGAPLSASLTKRFPRYQTHQIWLGLPICILGLVAGSFCTSVQGLIWTQGVMAWPLASSRRRRASLGRRHALHHPVPALEVRLPDRAAHHRYRHHDPDGAAPAAAEGPAAPERAQRPRAHQLELPEAEALLDLWGEYPGLRHGLLLPGRLPAELCDERGLERDAGRGHLGRHERGAGGGPVCVRVSERQELFGQCACGWVCGHGDDFVAGAVGYDAGGDGEEGL</sequence>